<comment type="similarity">
    <text evidence="4 15">Belongs to the peptidase M28 family.</text>
</comment>
<dbReference type="GO" id="GO:0046872">
    <property type="term" value="F:metal ion binding"/>
    <property type="evidence" value="ECO:0007669"/>
    <property type="project" value="UniProtKB-KW"/>
</dbReference>
<feature type="transmembrane region" description="Helical" evidence="16">
    <location>
        <begin position="567"/>
        <end position="587"/>
    </location>
</feature>
<keyword evidence="13 16" id="KW-0472">Membrane</keyword>
<evidence type="ECO:0000256" key="2">
    <source>
        <dbReference type="ARBA" id="ARBA00003273"/>
    </source>
</evidence>
<comment type="cofactor">
    <cofactor evidence="1">
        <name>Zn(2+)</name>
        <dbReference type="ChEBI" id="CHEBI:29105"/>
    </cofactor>
</comment>
<dbReference type="Gene3D" id="3.40.630.10">
    <property type="entry name" value="Zn peptidases"/>
    <property type="match status" value="1"/>
</dbReference>
<dbReference type="GO" id="GO:0006508">
    <property type="term" value="P:proteolysis"/>
    <property type="evidence" value="ECO:0007669"/>
    <property type="project" value="UniProtKB-KW"/>
</dbReference>
<feature type="transmembrane region" description="Helical" evidence="16">
    <location>
        <begin position="536"/>
        <end position="560"/>
    </location>
</feature>
<proteinExistence type="inferred from homology"/>
<dbReference type="EMBL" id="KQ965117">
    <property type="protein sequence ID" value="KXN64849.1"/>
    <property type="molecule type" value="Genomic_DNA"/>
</dbReference>
<sequence>LEPSKLSKFEHNPSKGFNPNFAQAHLKEITKVPHDTNSNENKKVLGYLIDSIEILKNKTDRITYLLDTKSEVVDPVDPHSDNFTLYYPVSNLVARFKADNSNGKAILLSAHYDSRPLAPGATDDGVGTVVCLEILRALIASPPKYYDVMVNFNNGEESGLLGSKGFAHHPWLKDVAGFINLEGAGAGGKALLFQSSSTVINKALIKGRHHHANVIGNDLFKLGLIQSKTDYQVYYQELNIPGVDMAFYRNRALYHTIRDDFDHTPIESINQMGNFVWQGVQNLGNEELAKEGEQPIYFDLLGKSFAFDCKKVYFSIILFVLLEVALVVGYLRLTNRSFTKANVSSFTNFTIQGLKLNFVDFSLNLVICYIIIKSLNSINPAVIHGYPRLVQILFLLVIPSVKLLTQHLWFNHDNSTNRNRLVSNYIAALLGYNILVGLQFYTHLKGLSALYNMLIQAYCLLFGFIIFLLLNLEIDTLSEYASSLNSGSDLKQKLVLIQPWASFLVNFGVGSTSVLYSGLNVLLAGNQGSPTGSSTALPYIICALFGTLFYLPLSPNFVLVSEKLRKSALLGVLSAVLFITLLFRFPYSYNAPLPIHFHQVLHLDQNNTPVYSTVTLGVNFKTDLILNKLPTTNYIRRL</sequence>
<dbReference type="Proteomes" id="UP000070444">
    <property type="component" value="Unassembled WGS sequence"/>
</dbReference>
<feature type="transmembrane region" description="Helical" evidence="16">
    <location>
        <begin position="453"/>
        <end position="474"/>
    </location>
</feature>
<keyword evidence="12" id="KW-0482">Metalloprotease</keyword>
<dbReference type="Pfam" id="PF04389">
    <property type="entry name" value="Peptidase_M28"/>
    <property type="match status" value="1"/>
</dbReference>
<evidence type="ECO:0000256" key="10">
    <source>
        <dbReference type="ARBA" id="ARBA00022833"/>
    </source>
</evidence>
<keyword evidence="8 15" id="KW-0479">Metal-binding</keyword>
<keyword evidence="9 15" id="KW-0378">Hydrolase</keyword>
<evidence type="ECO:0000256" key="9">
    <source>
        <dbReference type="ARBA" id="ARBA00022801"/>
    </source>
</evidence>
<evidence type="ECO:0000313" key="19">
    <source>
        <dbReference type="Proteomes" id="UP000070444"/>
    </source>
</evidence>
<evidence type="ECO:0000256" key="12">
    <source>
        <dbReference type="ARBA" id="ARBA00023049"/>
    </source>
</evidence>
<dbReference type="SUPFAM" id="SSF53187">
    <property type="entry name" value="Zn-dependent exopeptidases"/>
    <property type="match status" value="1"/>
</dbReference>
<keyword evidence="11 16" id="KW-1133">Transmembrane helix</keyword>
<dbReference type="PANTHER" id="PTHR12147:SF58">
    <property type="entry name" value="VACUOLAR MEMBRANE PROTEASE"/>
    <property type="match status" value="1"/>
</dbReference>
<evidence type="ECO:0000256" key="16">
    <source>
        <dbReference type="SAM" id="Phobius"/>
    </source>
</evidence>
<evidence type="ECO:0000256" key="4">
    <source>
        <dbReference type="ARBA" id="ARBA00010918"/>
    </source>
</evidence>
<dbReference type="InterPro" id="IPR045175">
    <property type="entry name" value="M28_fam"/>
</dbReference>
<dbReference type="AlphaFoldDB" id="A0A137NQ25"/>
<dbReference type="STRING" id="796925.A0A137NQ25"/>
<evidence type="ECO:0000256" key="11">
    <source>
        <dbReference type="ARBA" id="ARBA00022989"/>
    </source>
</evidence>
<dbReference type="InterPro" id="IPR048024">
    <property type="entry name" value="Fxna-like_M28_dom"/>
</dbReference>
<reference evidence="18 19" key="1">
    <citation type="journal article" date="2015" name="Genome Biol. Evol.">
        <title>Phylogenomic analyses indicate that early fungi evolved digesting cell walls of algal ancestors of land plants.</title>
        <authorList>
            <person name="Chang Y."/>
            <person name="Wang S."/>
            <person name="Sekimoto S."/>
            <person name="Aerts A.L."/>
            <person name="Choi C."/>
            <person name="Clum A."/>
            <person name="LaButti K.M."/>
            <person name="Lindquist E.A."/>
            <person name="Yee Ngan C."/>
            <person name="Ohm R.A."/>
            <person name="Salamov A.A."/>
            <person name="Grigoriev I.V."/>
            <person name="Spatafora J.W."/>
            <person name="Berbee M.L."/>
        </authorList>
    </citation>
    <scope>NUCLEOTIDE SEQUENCE [LARGE SCALE GENOMIC DNA]</scope>
    <source>
        <strain evidence="18 19">NRRL 28638</strain>
    </source>
</reference>
<dbReference type="GO" id="GO:0008235">
    <property type="term" value="F:metalloexopeptidase activity"/>
    <property type="evidence" value="ECO:0007669"/>
    <property type="project" value="InterPro"/>
</dbReference>
<organism evidence="18 19">
    <name type="scientific">Conidiobolus coronatus (strain ATCC 28846 / CBS 209.66 / NRRL 28638)</name>
    <name type="common">Delacroixia coronata</name>
    <dbReference type="NCBI Taxonomy" id="796925"/>
    <lineage>
        <taxon>Eukaryota</taxon>
        <taxon>Fungi</taxon>
        <taxon>Fungi incertae sedis</taxon>
        <taxon>Zoopagomycota</taxon>
        <taxon>Entomophthoromycotina</taxon>
        <taxon>Entomophthoromycetes</taxon>
        <taxon>Entomophthorales</taxon>
        <taxon>Ancylistaceae</taxon>
        <taxon>Conidiobolus</taxon>
    </lineage>
</organism>
<protein>
    <recommendedName>
        <fullName evidence="15">Peptide hydrolase</fullName>
        <ecNumber evidence="15">3.4.-.-</ecNumber>
    </recommendedName>
</protein>
<comment type="function">
    <text evidence="2">May be involved in vacuolar sorting and osmoregulation.</text>
</comment>
<evidence type="ECO:0000256" key="7">
    <source>
        <dbReference type="ARBA" id="ARBA00022692"/>
    </source>
</evidence>
<keyword evidence="5" id="KW-0926">Vacuole</keyword>
<evidence type="ECO:0000256" key="6">
    <source>
        <dbReference type="ARBA" id="ARBA00022670"/>
    </source>
</evidence>
<feature type="non-terminal residue" evidence="18">
    <location>
        <position position="1"/>
    </location>
</feature>
<evidence type="ECO:0000256" key="14">
    <source>
        <dbReference type="ARBA" id="ARBA00023180"/>
    </source>
</evidence>
<evidence type="ECO:0000256" key="5">
    <source>
        <dbReference type="ARBA" id="ARBA00022554"/>
    </source>
</evidence>
<dbReference type="EC" id="3.4.-.-" evidence="15"/>
<keyword evidence="19" id="KW-1185">Reference proteome</keyword>
<feature type="transmembrane region" description="Helical" evidence="16">
    <location>
        <begin position="422"/>
        <end position="441"/>
    </location>
</feature>
<dbReference type="GO" id="GO:0005774">
    <property type="term" value="C:vacuolar membrane"/>
    <property type="evidence" value="ECO:0007669"/>
    <property type="project" value="UniProtKB-SubCell"/>
</dbReference>
<evidence type="ECO:0000256" key="1">
    <source>
        <dbReference type="ARBA" id="ARBA00001947"/>
    </source>
</evidence>
<dbReference type="OrthoDB" id="76293at2759"/>
<keyword evidence="10 15" id="KW-0862">Zinc</keyword>
<feature type="transmembrane region" description="Helical" evidence="16">
    <location>
        <begin position="312"/>
        <end position="333"/>
    </location>
</feature>
<keyword evidence="7 16" id="KW-0812">Transmembrane</keyword>
<evidence type="ECO:0000259" key="17">
    <source>
        <dbReference type="Pfam" id="PF04389"/>
    </source>
</evidence>
<keyword evidence="6 15" id="KW-0645">Protease</keyword>
<evidence type="ECO:0000256" key="3">
    <source>
        <dbReference type="ARBA" id="ARBA00004128"/>
    </source>
</evidence>
<feature type="transmembrane region" description="Helical" evidence="16">
    <location>
        <begin position="494"/>
        <end position="516"/>
    </location>
</feature>
<dbReference type="PANTHER" id="PTHR12147">
    <property type="entry name" value="METALLOPEPTIDASE M28 FAMILY MEMBER"/>
    <property type="match status" value="1"/>
</dbReference>
<evidence type="ECO:0000313" key="18">
    <source>
        <dbReference type="EMBL" id="KXN64849.1"/>
    </source>
</evidence>
<dbReference type="CDD" id="cd03875">
    <property type="entry name" value="M28_Fxna_like"/>
    <property type="match status" value="1"/>
</dbReference>
<dbReference type="InterPro" id="IPR007484">
    <property type="entry name" value="Peptidase_M28"/>
</dbReference>
<accession>A0A137NQ25</accession>
<name>A0A137NQ25_CONC2</name>
<comment type="subcellular location">
    <subcellularLocation>
        <location evidence="3">Vacuole membrane</location>
        <topology evidence="3">Multi-pass membrane protein</topology>
    </subcellularLocation>
</comment>
<evidence type="ECO:0000256" key="13">
    <source>
        <dbReference type="ARBA" id="ARBA00023136"/>
    </source>
</evidence>
<gene>
    <name evidence="18" type="ORF">CONCODRAFT_74586</name>
</gene>
<evidence type="ECO:0000256" key="8">
    <source>
        <dbReference type="ARBA" id="ARBA00022723"/>
    </source>
</evidence>
<keyword evidence="14" id="KW-0325">Glycoprotein</keyword>
<feature type="domain" description="Peptidase M28" evidence="17">
    <location>
        <begin position="91"/>
        <end position="277"/>
    </location>
</feature>
<evidence type="ECO:0000256" key="15">
    <source>
        <dbReference type="RuleBase" id="RU361240"/>
    </source>
</evidence>